<keyword evidence="7" id="KW-0645">Protease</keyword>
<dbReference type="PANTHER" id="PTHR43066:SF11">
    <property type="entry name" value="PEPTIDASE S54 RHOMBOID DOMAIN-CONTAINING PROTEIN"/>
    <property type="match status" value="1"/>
</dbReference>
<accession>A0ABX2EHF9</accession>
<evidence type="ECO:0000256" key="2">
    <source>
        <dbReference type="ARBA" id="ARBA00022692"/>
    </source>
</evidence>
<keyword evidence="2 5" id="KW-0812">Transmembrane</keyword>
<dbReference type="Gene3D" id="1.20.1540.10">
    <property type="entry name" value="Rhomboid-like"/>
    <property type="match status" value="1"/>
</dbReference>
<dbReference type="RefSeq" id="WP_173123362.1">
    <property type="nucleotide sequence ID" value="NZ_JABRWJ010000004.1"/>
</dbReference>
<evidence type="ECO:0000313" key="8">
    <source>
        <dbReference type="Proteomes" id="UP000737171"/>
    </source>
</evidence>
<comment type="subcellular location">
    <subcellularLocation>
        <location evidence="1">Membrane</location>
        <topology evidence="1">Multi-pass membrane protein</topology>
    </subcellularLocation>
</comment>
<gene>
    <name evidence="7" type="ORF">HLB44_13780</name>
</gene>
<dbReference type="InterPro" id="IPR022764">
    <property type="entry name" value="Peptidase_S54_rhomboid_dom"/>
</dbReference>
<feature type="domain" description="Peptidase S54 rhomboid" evidence="6">
    <location>
        <begin position="50"/>
        <end position="188"/>
    </location>
</feature>
<comment type="caution">
    <text evidence="7">The sequence shown here is derived from an EMBL/GenBank/DDBJ whole genome shotgun (WGS) entry which is preliminary data.</text>
</comment>
<organism evidence="7 8">
    <name type="scientific">Pseudaquabacterium terrae</name>
    <dbReference type="NCBI Taxonomy" id="2732868"/>
    <lineage>
        <taxon>Bacteria</taxon>
        <taxon>Pseudomonadati</taxon>
        <taxon>Pseudomonadota</taxon>
        <taxon>Betaproteobacteria</taxon>
        <taxon>Burkholderiales</taxon>
        <taxon>Sphaerotilaceae</taxon>
        <taxon>Pseudaquabacterium</taxon>
    </lineage>
</organism>
<feature type="transmembrane region" description="Helical" evidence="5">
    <location>
        <begin position="88"/>
        <end position="109"/>
    </location>
</feature>
<evidence type="ECO:0000313" key="7">
    <source>
        <dbReference type="EMBL" id="NRF68059.1"/>
    </source>
</evidence>
<keyword evidence="3 5" id="KW-1133">Transmembrane helix</keyword>
<name>A0ABX2EHF9_9BURK</name>
<dbReference type="PANTHER" id="PTHR43066">
    <property type="entry name" value="RHOMBOID-RELATED PROTEIN"/>
    <property type="match status" value="1"/>
</dbReference>
<keyword evidence="7" id="KW-0378">Hydrolase</keyword>
<dbReference type="Proteomes" id="UP000737171">
    <property type="component" value="Unassembled WGS sequence"/>
</dbReference>
<feature type="transmembrane region" description="Helical" evidence="5">
    <location>
        <begin position="152"/>
        <end position="169"/>
    </location>
</feature>
<dbReference type="InterPro" id="IPR035952">
    <property type="entry name" value="Rhomboid-like_sf"/>
</dbReference>
<evidence type="ECO:0000256" key="5">
    <source>
        <dbReference type="SAM" id="Phobius"/>
    </source>
</evidence>
<evidence type="ECO:0000256" key="3">
    <source>
        <dbReference type="ARBA" id="ARBA00022989"/>
    </source>
</evidence>
<dbReference type="Pfam" id="PF01694">
    <property type="entry name" value="Rhomboid"/>
    <property type="match status" value="1"/>
</dbReference>
<keyword evidence="4 5" id="KW-0472">Membrane</keyword>
<feature type="transmembrane region" description="Helical" evidence="5">
    <location>
        <begin position="54"/>
        <end position="76"/>
    </location>
</feature>
<protein>
    <submittedName>
        <fullName evidence="7">Rhomboid family intramembrane serine protease</fullName>
    </submittedName>
</protein>
<sequence length="203" mass="22427">MPPLPPVTKAFMLICTAIFCVQLLLPSVAGIALEQWFALWGITSGRFLPWQPLSYAFLHGDFMHLFFNMFGLWMFGGELENLWGRKRYIHMLVASVLAAATVQILVMLLGTGRGYTVGASGALFGLLLSFGMLFPNRVIVPLIPPIPMKARTFVAVFGALELLLGLFGGGGVAHFAHLGGMLGAWLMISYWRGRLPFRPKTRR</sequence>
<reference evidence="7 8" key="1">
    <citation type="submission" date="2020-05" db="EMBL/GenBank/DDBJ databases">
        <title>Aquincola sp. isolate from soil.</title>
        <authorList>
            <person name="Han J."/>
            <person name="Kim D.-U."/>
        </authorList>
    </citation>
    <scope>NUCLEOTIDE SEQUENCE [LARGE SCALE GENOMIC DNA]</scope>
    <source>
        <strain evidence="7 8">S2</strain>
    </source>
</reference>
<dbReference type="EMBL" id="JABRWJ010000004">
    <property type="protein sequence ID" value="NRF68059.1"/>
    <property type="molecule type" value="Genomic_DNA"/>
</dbReference>
<evidence type="ECO:0000256" key="4">
    <source>
        <dbReference type="ARBA" id="ARBA00023136"/>
    </source>
</evidence>
<dbReference type="SUPFAM" id="SSF144091">
    <property type="entry name" value="Rhomboid-like"/>
    <property type="match status" value="1"/>
</dbReference>
<dbReference type="GO" id="GO:0006508">
    <property type="term" value="P:proteolysis"/>
    <property type="evidence" value="ECO:0007669"/>
    <property type="project" value="UniProtKB-KW"/>
</dbReference>
<dbReference type="GO" id="GO:0008233">
    <property type="term" value="F:peptidase activity"/>
    <property type="evidence" value="ECO:0007669"/>
    <property type="project" value="UniProtKB-KW"/>
</dbReference>
<proteinExistence type="predicted"/>
<keyword evidence="8" id="KW-1185">Reference proteome</keyword>
<evidence type="ECO:0000256" key="1">
    <source>
        <dbReference type="ARBA" id="ARBA00004141"/>
    </source>
</evidence>
<feature type="transmembrane region" description="Helical" evidence="5">
    <location>
        <begin position="115"/>
        <end position="140"/>
    </location>
</feature>
<evidence type="ECO:0000259" key="6">
    <source>
        <dbReference type="Pfam" id="PF01694"/>
    </source>
</evidence>